<accession>B6AF19</accession>
<dbReference type="GO" id="GO:0005634">
    <property type="term" value="C:nucleus"/>
    <property type="evidence" value="ECO:0007669"/>
    <property type="project" value="TreeGrafter"/>
</dbReference>
<dbReference type="EMBL" id="DS989730">
    <property type="protein sequence ID" value="EEA06786.1"/>
    <property type="molecule type" value="Genomic_DNA"/>
</dbReference>
<evidence type="ECO:0000256" key="1">
    <source>
        <dbReference type="ARBA" id="ARBA00022884"/>
    </source>
</evidence>
<dbReference type="Gene3D" id="3.30.70.330">
    <property type="match status" value="2"/>
</dbReference>
<dbReference type="PANTHER" id="PTHR48024:SF25">
    <property type="entry name" value="UBP1-ASSOCIATED PROTEIN 2C"/>
    <property type="match status" value="1"/>
</dbReference>
<keyword evidence="1 2" id="KW-0694">RNA-binding</keyword>
<dbReference type="InterPro" id="IPR050886">
    <property type="entry name" value="RNA-binding_reg"/>
</dbReference>
<dbReference type="SMART" id="SM00360">
    <property type="entry name" value="RRM"/>
    <property type="match status" value="2"/>
</dbReference>
<evidence type="ECO:0000256" key="2">
    <source>
        <dbReference type="PROSITE-ProRule" id="PRU00176"/>
    </source>
</evidence>
<dbReference type="InterPro" id="IPR000504">
    <property type="entry name" value="RRM_dom"/>
</dbReference>
<dbReference type="AlphaFoldDB" id="B6AF19"/>
<dbReference type="RefSeq" id="XP_002141135.1">
    <property type="nucleotide sequence ID" value="XM_002141099.1"/>
</dbReference>
<reference evidence="4" key="1">
    <citation type="submission" date="2008-06" db="EMBL/GenBank/DDBJ databases">
        <authorList>
            <person name="Lorenzi H."/>
            <person name="Inman J."/>
            <person name="Miller J."/>
            <person name="Schobel S."/>
            <person name="Amedeo P."/>
            <person name="Caler E.V."/>
            <person name="da Silva J."/>
        </authorList>
    </citation>
    <scope>NUCLEOTIDE SEQUENCE [LARGE SCALE GENOMIC DNA]</scope>
    <source>
        <strain evidence="4">RN66</strain>
    </source>
</reference>
<dbReference type="GO" id="GO:0003723">
    <property type="term" value="F:RNA binding"/>
    <property type="evidence" value="ECO:0007669"/>
    <property type="project" value="UniProtKB-UniRule"/>
</dbReference>
<feature type="domain" description="RRM" evidence="3">
    <location>
        <begin position="190"/>
        <end position="267"/>
    </location>
</feature>
<dbReference type="STRING" id="441375.B6AF19"/>
<dbReference type="OrthoDB" id="1875751at2759"/>
<dbReference type="InterPro" id="IPR035979">
    <property type="entry name" value="RBD_domain_sf"/>
</dbReference>
<sequence>MTDSETHNTVNEHFFLVGQERLDFLSGDLDMDIPQIDKLKHILFPLSKEQLVDILARCAFAFDEVRKACVAIFEKSPVSRRVMVRNISFNTSDKAFVDLFCTFGEIDDAIIVRDKSGKSRGYGFVTFKSTESIHKLFDSSLCLDGRQLLLKLAADPYAEFTCGRSQSPKDLYERNDINDSNTSFKVISKRKLFVRNLSDTTTAEKLKEVFSQFGNVEDCVILTDSNTGLSKRCGFVTFKNISGVMKALKQQQQIINGKVAFISLAFPQKLSNNHSVTINSRTPVPNTLSNLSFPVPLNYLTSHPGLGNLATLSTEHIPNPISSNINTRYHNNVENVNASRIHYLDRSTNQLHYNHLGNASSIIPQTNTTLIPSYLTPYPYGILYSTISAPISVTSDGNPTGIIEYYKI</sequence>
<dbReference type="PANTHER" id="PTHR48024">
    <property type="entry name" value="GEO13361P1-RELATED"/>
    <property type="match status" value="1"/>
</dbReference>
<dbReference type="Proteomes" id="UP000001460">
    <property type="component" value="Unassembled WGS sequence"/>
</dbReference>
<evidence type="ECO:0000259" key="3">
    <source>
        <dbReference type="PROSITE" id="PS50102"/>
    </source>
</evidence>
<evidence type="ECO:0000313" key="5">
    <source>
        <dbReference type="Proteomes" id="UP000001460"/>
    </source>
</evidence>
<feature type="domain" description="RRM" evidence="3">
    <location>
        <begin position="80"/>
        <end position="155"/>
    </location>
</feature>
<keyword evidence="5" id="KW-1185">Reference proteome</keyword>
<dbReference type="Pfam" id="PF00076">
    <property type="entry name" value="RRM_1"/>
    <property type="match status" value="2"/>
</dbReference>
<evidence type="ECO:0000313" key="4">
    <source>
        <dbReference type="EMBL" id="EEA06786.1"/>
    </source>
</evidence>
<proteinExistence type="predicted"/>
<dbReference type="PROSITE" id="PS50102">
    <property type="entry name" value="RRM"/>
    <property type="match status" value="2"/>
</dbReference>
<dbReference type="VEuPathDB" id="CryptoDB:CMU_014620"/>
<organism evidence="4 5">
    <name type="scientific">Cryptosporidium muris (strain RN66)</name>
    <dbReference type="NCBI Taxonomy" id="441375"/>
    <lineage>
        <taxon>Eukaryota</taxon>
        <taxon>Sar</taxon>
        <taxon>Alveolata</taxon>
        <taxon>Apicomplexa</taxon>
        <taxon>Conoidasida</taxon>
        <taxon>Coccidia</taxon>
        <taxon>Eucoccidiorida</taxon>
        <taxon>Eimeriorina</taxon>
        <taxon>Cryptosporidiidae</taxon>
        <taxon>Cryptosporidium</taxon>
    </lineage>
</organism>
<name>B6AF19_CRYMR</name>
<dbReference type="eggNOG" id="KOG0123">
    <property type="taxonomic scope" value="Eukaryota"/>
</dbReference>
<dbReference type="GeneID" id="6996323"/>
<dbReference type="SUPFAM" id="SSF54928">
    <property type="entry name" value="RNA-binding domain, RBD"/>
    <property type="match status" value="2"/>
</dbReference>
<dbReference type="InterPro" id="IPR012677">
    <property type="entry name" value="Nucleotide-bd_a/b_plait_sf"/>
</dbReference>
<gene>
    <name evidence="4" type="ORF">CMU_014620</name>
</gene>
<protein>
    <submittedName>
        <fullName evidence="4">RNA recognition motif. family protein</fullName>
    </submittedName>
</protein>